<dbReference type="Gene3D" id="3.20.80.10">
    <property type="entry name" value="Regulatory factor, effector binding domain"/>
    <property type="match status" value="1"/>
</dbReference>
<sequence>MTRGAVVSQEVTTVFEIVERPAQRIAGSFWEGTFGEAADGAVRRLIAAMQEHHLRLHPKEHPTLVGLSWNDRPDGFRYLVGFVSQTAEATSHPGYVDLPAMRFVSAMHHPDDGDAFAHYQRMFDWIAAEGLAVDTSALHFREEYEPGFVSLSLSSLRLMVPIG</sequence>
<dbReference type="InterPro" id="IPR011256">
    <property type="entry name" value="Reg_factor_effector_dom_sf"/>
</dbReference>
<dbReference type="AlphaFoldDB" id="A0A0L8C328"/>
<protein>
    <recommendedName>
        <fullName evidence="1">AraC effector-binding domain-containing protein</fullName>
    </recommendedName>
</protein>
<feature type="domain" description="AraC effector-binding" evidence="1">
    <location>
        <begin position="13"/>
        <end position="163"/>
    </location>
</feature>
<dbReference type="SMART" id="SM00871">
    <property type="entry name" value="AraC_E_bind"/>
    <property type="match status" value="1"/>
</dbReference>
<dbReference type="Pfam" id="PF06445">
    <property type="entry name" value="GyrI-like"/>
    <property type="match status" value="1"/>
</dbReference>
<accession>A0A0L8C328</accession>
<evidence type="ECO:0000259" key="1">
    <source>
        <dbReference type="SMART" id="SM00871"/>
    </source>
</evidence>
<dbReference type="PATRIC" id="fig|106592.7.peg.3146"/>
<organism evidence="2 3">
    <name type="scientific">Ensifer adhaerens</name>
    <name type="common">Sinorhizobium morelense</name>
    <dbReference type="NCBI Taxonomy" id="106592"/>
    <lineage>
        <taxon>Bacteria</taxon>
        <taxon>Pseudomonadati</taxon>
        <taxon>Pseudomonadota</taxon>
        <taxon>Alphaproteobacteria</taxon>
        <taxon>Hyphomicrobiales</taxon>
        <taxon>Rhizobiaceae</taxon>
        <taxon>Sinorhizobium/Ensifer group</taxon>
        <taxon>Ensifer</taxon>
    </lineage>
</organism>
<dbReference type="SUPFAM" id="SSF55136">
    <property type="entry name" value="Probable bacterial effector-binding domain"/>
    <property type="match status" value="1"/>
</dbReference>
<dbReference type="InterPro" id="IPR010499">
    <property type="entry name" value="AraC_E-bd"/>
</dbReference>
<reference evidence="3" key="1">
    <citation type="submission" date="2015-07" db="EMBL/GenBank/DDBJ databases">
        <title>Whole genome sequence of an Ensifer adhaerens strain isolated from a cave pool in the Wind Cave National Park.</title>
        <authorList>
            <person name="Eng W.W.H."/>
            <person name="Gan H.M."/>
            <person name="Barton H.A."/>
            <person name="Savka M.A."/>
        </authorList>
    </citation>
    <scope>NUCLEOTIDE SEQUENCE [LARGE SCALE GENOMIC DNA]</scope>
    <source>
        <strain evidence="3">SD006</strain>
    </source>
</reference>
<dbReference type="Proteomes" id="UP000037425">
    <property type="component" value="Unassembled WGS sequence"/>
</dbReference>
<evidence type="ECO:0000313" key="3">
    <source>
        <dbReference type="Proteomes" id="UP000037425"/>
    </source>
</evidence>
<comment type="caution">
    <text evidence="2">The sequence shown here is derived from an EMBL/GenBank/DDBJ whole genome shotgun (WGS) entry which is preliminary data.</text>
</comment>
<dbReference type="InterPro" id="IPR029442">
    <property type="entry name" value="GyrI-like"/>
</dbReference>
<gene>
    <name evidence="2" type="ORF">AC244_07490</name>
</gene>
<name>A0A0L8C328_ENSAD</name>
<evidence type="ECO:0000313" key="2">
    <source>
        <dbReference type="EMBL" id="KOF21198.1"/>
    </source>
</evidence>
<proteinExistence type="predicted"/>
<dbReference type="EMBL" id="LGAP01000002">
    <property type="protein sequence ID" value="KOF21198.1"/>
    <property type="molecule type" value="Genomic_DNA"/>
</dbReference>